<reference evidence="2" key="2">
    <citation type="submission" date="2020-11" db="EMBL/GenBank/DDBJ databases">
        <authorList>
            <person name="McCartney M.A."/>
            <person name="Auch B."/>
            <person name="Kono T."/>
            <person name="Mallez S."/>
            <person name="Becker A."/>
            <person name="Gohl D.M."/>
            <person name="Silverstein K.A.T."/>
            <person name="Koren S."/>
            <person name="Bechman K.B."/>
            <person name="Herman A."/>
            <person name="Abrahante J.E."/>
            <person name="Garbe J."/>
        </authorList>
    </citation>
    <scope>NUCLEOTIDE SEQUENCE</scope>
    <source>
        <strain evidence="2">Duluth1</strain>
        <tissue evidence="2">Whole animal</tissue>
    </source>
</reference>
<feature type="compositionally biased region" description="Polar residues" evidence="1">
    <location>
        <begin position="19"/>
        <end position="30"/>
    </location>
</feature>
<feature type="region of interest" description="Disordered" evidence="1">
    <location>
        <begin position="1"/>
        <end position="58"/>
    </location>
</feature>
<protein>
    <submittedName>
        <fullName evidence="2">Uncharacterized protein</fullName>
    </submittedName>
</protein>
<sequence length="58" mass="6369">MTVTDGLLEPSKPCHKEQQAPSTLEASGSDTDVEEGEVARPQRKRKKPLWMTTGVFVA</sequence>
<comment type="caution">
    <text evidence="2">The sequence shown here is derived from an EMBL/GenBank/DDBJ whole genome shotgun (WGS) entry which is preliminary data.</text>
</comment>
<evidence type="ECO:0000313" key="3">
    <source>
        <dbReference type="Proteomes" id="UP000828390"/>
    </source>
</evidence>
<accession>A0A9D4GIU3</accession>
<name>A0A9D4GIU3_DREPO</name>
<dbReference type="EMBL" id="JAIWYP010000005">
    <property type="protein sequence ID" value="KAH3817673.1"/>
    <property type="molecule type" value="Genomic_DNA"/>
</dbReference>
<dbReference type="Proteomes" id="UP000828390">
    <property type="component" value="Unassembled WGS sequence"/>
</dbReference>
<keyword evidence="3" id="KW-1185">Reference proteome</keyword>
<gene>
    <name evidence="2" type="ORF">DPMN_119228</name>
</gene>
<evidence type="ECO:0000313" key="2">
    <source>
        <dbReference type="EMBL" id="KAH3817673.1"/>
    </source>
</evidence>
<proteinExistence type="predicted"/>
<organism evidence="2 3">
    <name type="scientific">Dreissena polymorpha</name>
    <name type="common">Zebra mussel</name>
    <name type="synonym">Mytilus polymorpha</name>
    <dbReference type="NCBI Taxonomy" id="45954"/>
    <lineage>
        <taxon>Eukaryota</taxon>
        <taxon>Metazoa</taxon>
        <taxon>Spiralia</taxon>
        <taxon>Lophotrochozoa</taxon>
        <taxon>Mollusca</taxon>
        <taxon>Bivalvia</taxon>
        <taxon>Autobranchia</taxon>
        <taxon>Heteroconchia</taxon>
        <taxon>Euheterodonta</taxon>
        <taxon>Imparidentia</taxon>
        <taxon>Neoheterodontei</taxon>
        <taxon>Myida</taxon>
        <taxon>Dreissenoidea</taxon>
        <taxon>Dreissenidae</taxon>
        <taxon>Dreissena</taxon>
    </lineage>
</organism>
<evidence type="ECO:0000256" key="1">
    <source>
        <dbReference type="SAM" id="MobiDB-lite"/>
    </source>
</evidence>
<dbReference type="AlphaFoldDB" id="A0A9D4GIU3"/>
<reference evidence="2" key="1">
    <citation type="journal article" date="2019" name="bioRxiv">
        <title>The Genome of the Zebra Mussel, Dreissena polymorpha: A Resource for Invasive Species Research.</title>
        <authorList>
            <person name="McCartney M.A."/>
            <person name="Auch B."/>
            <person name="Kono T."/>
            <person name="Mallez S."/>
            <person name="Zhang Y."/>
            <person name="Obille A."/>
            <person name="Becker A."/>
            <person name="Abrahante J.E."/>
            <person name="Garbe J."/>
            <person name="Badalamenti J.P."/>
            <person name="Herman A."/>
            <person name="Mangelson H."/>
            <person name="Liachko I."/>
            <person name="Sullivan S."/>
            <person name="Sone E.D."/>
            <person name="Koren S."/>
            <person name="Silverstein K.A.T."/>
            <person name="Beckman K.B."/>
            <person name="Gohl D.M."/>
        </authorList>
    </citation>
    <scope>NUCLEOTIDE SEQUENCE</scope>
    <source>
        <strain evidence="2">Duluth1</strain>
        <tissue evidence="2">Whole animal</tissue>
    </source>
</reference>